<protein>
    <submittedName>
        <fullName evidence="1">Uncharacterized protein</fullName>
    </submittedName>
</protein>
<comment type="caution">
    <text evidence="1">The sequence shown here is derived from an EMBL/GenBank/DDBJ whole genome shotgun (WGS) entry which is preliminary data.</text>
</comment>
<accession>A0A0F9B0L1</accession>
<dbReference type="AlphaFoldDB" id="A0A0F9B0L1"/>
<gene>
    <name evidence="1" type="ORF">LCGC14_2785620</name>
</gene>
<dbReference type="EMBL" id="LAZR01051877">
    <property type="protein sequence ID" value="KKK84214.1"/>
    <property type="molecule type" value="Genomic_DNA"/>
</dbReference>
<reference evidence="1" key="1">
    <citation type="journal article" date="2015" name="Nature">
        <title>Complex archaea that bridge the gap between prokaryotes and eukaryotes.</title>
        <authorList>
            <person name="Spang A."/>
            <person name="Saw J.H."/>
            <person name="Jorgensen S.L."/>
            <person name="Zaremba-Niedzwiedzka K."/>
            <person name="Martijn J."/>
            <person name="Lind A.E."/>
            <person name="van Eijk R."/>
            <person name="Schleper C."/>
            <person name="Guy L."/>
            <person name="Ettema T.J."/>
        </authorList>
    </citation>
    <scope>NUCLEOTIDE SEQUENCE</scope>
</reference>
<proteinExistence type="predicted"/>
<sequence length="108" mass="11699">MSTENNQPSVELIARFAKCPDCGSTDRMMGRLVKDMVERGLMTEGLDVGTHEVGGPIIDPAKAGQMLSVSVRSGMYALRDICIGCGREVTVKIEKRLIRVDMVLSKGA</sequence>
<name>A0A0F9B0L1_9ZZZZ</name>
<organism evidence="1">
    <name type="scientific">marine sediment metagenome</name>
    <dbReference type="NCBI Taxonomy" id="412755"/>
    <lineage>
        <taxon>unclassified sequences</taxon>
        <taxon>metagenomes</taxon>
        <taxon>ecological metagenomes</taxon>
    </lineage>
</organism>
<evidence type="ECO:0000313" key="1">
    <source>
        <dbReference type="EMBL" id="KKK84214.1"/>
    </source>
</evidence>